<dbReference type="PROSITE" id="PS50181">
    <property type="entry name" value="FBOX"/>
    <property type="match status" value="1"/>
</dbReference>
<feature type="compositionally biased region" description="Basic and acidic residues" evidence="2">
    <location>
        <begin position="748"/>
        <end position="761"/>
    </location>
</feature>
<dbReference type="Gene3D" id="2.130.10.10">
    <property type="entry name" value="YVTN repeat-like/Quinoprotein amine dehydrogenase"/>
    <property type="match status" value="1"/>
</dbReference>
<dbReference type="AlphaFoldDB" id="A0A9P8L9Q4"/>
<dbReference type="Pfam" id="PF23749">
    <property type="entry name" value="DUF7165"/>
    <property type="match status" value="1"/>
</dbReference>
<dbReference type="EMBL" id="JAGHQM010000904">
    <property type="protein sequence ID" value="KAH0557119.1"/>
    <property type="molecule type" value="Genomic_DNA"/>
</dbReference>
<dbReference type="InterPro" id="IPR001810">
    <property type="entry name" value="F-box_dom"/>
</dbReference>
<feature type="compositionally biased region" description="Low complexity" evidence="2">
    <location>
        <begin position="640"/>
        <end position="661"/>
    </location>
</feature>
<dbReference type="InterPro" id="IPR055589">
    <property type="entry name" value="DUF7165"/>
</dbReference>
<feature type="region of interest" description="Disordered" evidence="2">
    <location>
        <begin position="708"/>
        <end position="777"/>
    </location>
</feature>
<feature type="compositionally biased region" description="Low complexity" evidence="2">
    <location>
        <begin position="1051"/>
        <end position="1083"/>
    </location>
</feature>
<evidence type="ECO:0000313" key="4">
    <source>
        <dbReference type="EMBL" id="KAH0557119.1"/>
    </source>
</evidence>
<feature type="region of interest" description="Disordered" evidence="2">
    <location>
        <begin position="462"/>
        <end position="486"/>
    </location>
</feature>
<reference evidence="4" key="1">
    <citation type="submission" date="2021-03" db="EMBL/GenBank/DDBJ databases">
        <title>Comparative genomics and phylogenomic investigation of the class Geoglossomycetes provide insights into ecological specialization and systematics.</title>
        <authorList>
            <person name="Melie T."/>
            <person name="Pirro S."/>
            <person name="Miller A.N."/>
            <person name="Quandt A."/>
        </authorList>
    </citation>
    <scope>NUCLEOTIDE SEQUENCE</scope>
    <source>
        <strain evidence="4">CAQ_001_2017</strain>
    </source>
</reference>
<feature type="coiled-coil region" evidence="1">
    <location>
        <begin position="596"/>
        <end position="623"/>
    </location>
</feature>
<comment type="caution">
    <text evidence="4">The sequence shown here is derived from an EMBL/GenBank/DDBJ whole genome shotgun (WGS) entry which is preliminary data.</text>
</comment>
<feature type="region of interest" description="Disordered" evidence="2">
    <location>
        <begin position="107"/>
        <end position="127"/>
    </location>
</feature>
<dbReference type="InterPro" id="IPR036047">
    <property type="entry name" value="F-box-like_dom_sf"/>
</dbReference>
<feature type="compositionally biased region" description="Polar residues" evidence="2">
    <location>
        <begin position="914"/>
        <end position="950"/>
    </location>
</feature>
<sequence>MEGDFGGSPVDAVDRDGEGPGAEDSSAGTMRENRRDEDTALSVGEAAGKGKSIVKKSAFEKLPTEIIEQILYLADPNSFASLVLLNSDWHRASQSPHLYAHQLSRYHSSAPSNTHADEQPHEGDLPRLRRQFGLEMKRNLFESYLRPKETVIKLILTSAVSSAAFPGGEAFHFSFSPGGRLILAHSSSRIVILDVSSADVSVKREFKVLRRPVSVAILDDGSILAVLSTDLQVNLYDLTGPRAQHLRSISLDDSPRTIALSPKGSVLAAAYDGGIEVYSLAPLALSTNRRAVKCDAVDSLSFSPDGTLLLGTTLHSPNPNTVVLSAPFYSDGGHDVPVSELLSQMWTTQILFPNSSRDCSHATLLPCAAEGEVSWTFTHDRVFETFRAVRVDDLRNGTTYFTGPTATEAAIKSLPSTLPAAADKGDLVAAGFDGEVWLYGVPADLDSASDLSQLNGITNDSGMGVPSSSTNGASGVPASATIFPSPPQPTVIGTDTGHSRPPQWQVLCDKFRNVFVKGRQVATVDGLSALRWVARSSNDKSWRSCTGERLVAVAPGGVDEGSDDGEDGIMPVDGGRVVILDFEQGIRNGGKHTLTIEVGENEAELLREETRDLEAEVAIFRRRTVAKRRGGLGSRPDLEGSATAAATSSSSRRNPASRPGSTYTGQIPSLLLPPTNASSDSALRTSVSFDAVDDDLASFEEVQEALDLPYSHTDPRSRTSLQRAATAVAANRLHNPSRTTEPGQAAHPRADGRRDPPHESDADNWVPPPPPYTPKAEIPLPEHLLLTLLPRRTEPLQRMNDPPPTPIRAQTTLEGMTRGAFQRTRDTLERAGSTFMARRVSIGRSPDDTTPIVTDDQQHITQTEPRPVTSSAALTPGDPVRENVIPRRPVGANPGVRSFIEPSSSRSLAPGPPSSQSLRRVSYEQASRPTQSLLLPVVRTNNPPISLSQYSAPSSPTAPDPALIQRPNNNLYPAQHVPGHQARVRSVPDLRLNSPEDHACSPRGQTAEQPVTLRNRHADTTAHSSSRANSGGYVLNNLFGYPPHPPGAAQSSATRPHPSSSSSSRRLPRAHPLYGGSSPSPSSTADTQRREVPSRLDSIHSVPSRNASSRSRTSGSGTPRRQSSRAGRSAAINVKEARKRGWAKKKARARRAGSEWDGSSAGWTDDTNESTADAEERGGESGGKCMIM</sequence>
<evidence type="ECO:0000256" key="1">
    <source>
        <dbReference type="SAM" id="Coils"/>
    </source>
</evidence>
<feature type="region of interest" description="Disordered" evidence="2">
    <location>
        <begin position="630"/>
        <end position="681"/>
    </location>
</feature>
<keyword evidence="1" id="KW-0175">Coiled coil</keyword>
<dbReference type="SUPFAM" id="SSF81383">
    <property type="entry name" value="F-box domain"/>
    <property type="match status" value="1"/>
</dbReference>
<dbReference type="InterPro" id="IPR015943">
    <property type="entry name" value="WD40/YVTN_repeat-like_dom_sf"/>
</dbReference>
<feature type="region of interest" description="Disordered" evidence="2">
    <location>
        <begin position="992"/>
        <end position="1188"/>
    </location>
</feature>
<feature type="compositionally biased region" description="Polar residues" evidence="2">
    <location>
        <begin position="859"/>
        <end position="873"/>
    </location>
</feature>
<feature type="compositionally biased region" description="Polar residues" evidence="2">
    <location>
        <begin position="462"/>
        <end position="473"/>
    </location>
</feature>
<feature type="region of interest" description="Disordered" evidence="2">
    <location>
        <begin position="793"/>
        <end position="975"/>
    </location>
</feature>
<dbReference type="Proteomes" id="UP000750711">
    <property type="component" value="Unassembled WGS sequence"/>
</dbReference>
<feature type="compositionally biased region" description="Low complexity" evidence="2">
    <location>
        <begin position="1103"/>
        <end position="1131"/>
    </location>
</feature>
<feature type="region of interest" description="Disordered" evidence="2">
    <location>
        <begin position="1"/>
        <end position="44"/>
    </location>
</feature>
<feature type="compositionally biased region" description="Low complexity" evidence="2">
    <location>
        <begin position="951"/>
        <end position="962"/>
    </location>
</feature>
<name>A0A9P8L9Q4_9PEZI</name>
<gene>
    <name evidence="4" type="ORF">GP486_005089</name>
</gene>
<proteinExistence type="predicted"/>
<dbReference type="SUPFAM" id="SSF69322">
    <property type="entry name" value="Tricorn protease domain 2"/>
    <property type="match status" value="1"/>
</dbReference>
<accession>A0A9P8L9Q4</accession>
<evidence type="ECO:0000256" key="2">
    <source>
        <dbReference type="SAM" id="MobiDB-lite"/>
    </source>
</evidence>
<evidence type="ECO:0000313" key="5">
    <source>
        <dbReference type="Proteomes" id="UP000750711"/>
    </source>
</evidence>
<feature type="domain" description="F-box" evidence="3">
    <location>
        <begin position="56"/>
        <end position="102"/>
    </location>
</feature>
<keyword evidence="5" id="KW-1185">Reference proteome</keyword>
<feature type="compositionally biased region" description="Basic and acidic residues" evidence="2">
    <location>
        <begin position="115"/>
        <end position="127"/>
    </location>
</feature>
<protein>
    <recommendedName>
        <fullName evidence="3">F-box domain-containing protein</fullName>
    </recommendedName>
</protein>
<feature type="compositionally biased region" description="Basic residues" evidence="2">
    <location>
        <begin position="1137"/>
        <end position="1151"/>
    </location>
</feature>
<feature type="compositionally biased region" description="Basic and acidic residues" evidence="2">
    <location>
        <begin position="1087"/>
        <end position="1098"/>
    </location>
</feature>
<evidence type="ECO:0000259" key="3">
    <source>
        <dbReference type="PROSITE" id="PS50181"/>
    </source>
</evidence>
<organism evidence="4 5">
    <name type="scientific">Trichoglossum hirsutum</name>
    <dbReference type="NCBI Taxonomy" id="265104"/>
    <lineage>
        <taxon>Eukaryota</taxon>
        <taxon>Fungi</taxon>
        <taxon>Dikarya</taxon>
        <taxon>Ascomycota</taxon>
        <taxon>Pezizomycotina</taxon>
        <taxon>Geoglossomycetes</taxon>
        <taxon>Geoglossales</taxon>
        <taxon>Geoglossaceae</taxon>
        <taxon>Trichoglossum</taxon>
    </lineage>
</organism>